<dbReference type="InterPro" id="IPR042094">
    <property type="entry name" value="T2SS_GspF_sf"/>
</dbReference>
<dbReference type="GO" id="GO:0005886">
    <property type="term" value="C:plasma membrane"/>
    <property type="evidence" value="ECO:0007669"/>
    <property type="project" value="UniProtKB-SubCell"/>
</dbReference>
<dbReference type="AlphaFoldDB" id="A0A5R9EYR0"/>
<keyword evidence="5 7" id="KW-0472">Membrane</keyword>
<comment type="subcellular location">
    <subcellularLocation>
        <location evidence="1">Cell membrane</location>
        <topology evidence="1">Multi-pass membrane protein</topology>
    </subcellularLocation>
</comment>
<evidence type="ECO:0000256" key="1">
    <source>
        <dbReference type="ARBA" id="ARBA00004651"/>
    </source>
</evidence>
<dbReference type="InterPro" id="IPR018076">
    <property type="entry name" value="T2SS_GspF_dom"/>
</dbReference>
<feature type="coiled-coil region" evidence="6">
    <location>
        <begin position="235"/>
        <end position="262"/>
    </location>
</feature>
<accession>A0A5R9EYR0</accession>
<reference evidence="9 10" key="1">
    <citation type="submission" date="2019-04" db="EMBL/GenBank/DDBJ databases">
        <title>Bacillus caeni sp. nov., a bacterium isolated from mangrove sediment.</title>
        <authorList>
            <person name="Huang H."/>
            <person name="Mo K."/>
            <person name="Hu Y."/>
        </authorList>
    </citation>
    <scope>NUCLEOTIDE SEQUENCE [LARGE SCALE GENOMIC DNA]</scope>
    <source>
        <strain evidence="9 10">HB172195</strain>
    </source>
</reference>
<dbReference type="Proteomes" id="UP000308230">
    <property type="component" value="Unassembled WGS sequence"/>
</dbReference>
<evidence type="ECO:0000256" key="6">
    <source>
        <dbReference type="SAM" id="Coils"/>
    </source>
</evidence>
<name>A0A5R9EYR0_9BACL</name>
<feature type="transmembrane region" description="Helical" evidence="7">
    <location>
        <begin position="296"/>
        <end position="316"/>
    </location>
</feature>
<dbReference type="RefSeq" id="WP_138128660.1">
    <property type="nucleotide sequence ID" value="NZ_SWLG01000019.1"/>
</dbReference>
<dbReference type="OrthoDB" id="9803381at2"/>
<feature type="transmembrane region" description="Helical" evidence="7">
    <location>
        <begin position="98"/>
        <end position="115"/>
    </location>
</feature>
<sequence length="324" mass="36221">MLFVVSFVFLTMIFYFILSRFNGKKRAYLARVDKFLPKETSELPKPAVEKEPRKKQSEYRSFMHTVSKIAKVFRGKTFVVKWNQLLMEAGLPLKAEEFFVLRLLGMAAMAVVGYILGLHVILVFVLAVIGFMAPTIYLKNKKKKRLQKCAEQLPNTLGTMANAMKAGFSFLQAMQMVGKEMPSPLGPEFTSTVGEMNLGVPVEESLGNLLTRLPNEDLKLVVTSLIVQRSTGGNLAELLESIQETIRERVKIQEELKTLTAQGKISALVISLMPVILGFLLNMINPEYFSPLLSHPLGWAMLAAGCFSGIFGWIVIQKIVNVEV</sequence>
<evidence type="ECO:0000256" key="3">
    <source>
        <dbReference type="ARBA" id="ARBA00022692"/>
    </source>
</evidence>
<dbReference type="PANTHER" id="PTHR35007:SF1">
    <property type="entry name" value="PILUS ASSEMBLY PROTEIN"/>
    <property type="match status" value="1"/>
</dbReference>
<protein>
    <submittedName>
        <fullName evidence="9">Secretion system protein</fullName>
    </submittedName>
</protein>
<gene>
    <name evidence="9" type="ORF">FCL54_19665</name>
</gene>
<evidence type="ECO:0000313" key="10">
    <source>
        <dbReference type="Proteomes" id="UP000308230"/>
    </source>
</evidence>
<feature type="transmembrane region" description="Helical" evidence="7">
    <location>
        <begin position="6"/>
        <end position="23"/>
    </location>
</feature>
<dbReference type="PANTHER" id="PTHR35007">
    <property type="entry name" value="INTEGRAL MEMBRANE PROTEIN-RELATED"/>
    <property type="match status" value="1"/>
</dbReference>
<evidence type="ECO:0000256" key="2">
    <source>
        <dbReference type="ARBA" id="ARBA00022475"/>
    </source>
</evidence>
<dbReference type="Pfam" id="PF00482">
    <property type="entry name" value="T2SSF"/>
    <property type="match status" value="1"/>
</dbReference>
<keyword evidence="10" id="KW-1185">Reference proteome</keyword>
<keyword evidence="4 7" id="KW-1133">Transmembrane helix</keyword>
<keyword evidence="2" id="KW-1003">Cell membrane</keyword>
<evidence type="ECO:0000256" key="5">
    <source>
        <dbReference type="ARBA" id="ARBA00023136"/>
    </source>
</evidence>
<feature type="transmembrane region" description="Helical" evidence="7">
    <location>
        <begin position="121"/>
        <end position="138"/>
    </location>
</feature>
<proteinExistence type="predicted"/>
<evidence type="ECO:0000313" key="9">
    <source>
        <dbReference type="EMBL" id="TLS35579.1"/>
    </source>
</evidence>
<feature type="domain" description="Type II secretion system protein GspF" evidence="8">
    <location>
        <begin position="158"/>
        <end position="279"/>
    </location>
</feature>
<feature type="transmembrane region" description="Helical" evidence="7">
    <location>
        <begin position="265"/>
        <end position="284"/>
    </location>
</feature>
<evidence type="ECO:0000256" key="4">
    <source>
        <dbReference type="ARBA" id="ARBA00022989"/>
    </source>
</evidence>
<comment type="caution">
    <text evidence="9">The sequence shown here is derived from an EMBL/GenBank/DDBJ whole genome shotgun (WGS) entry which is preliminary data.</text>
</comment>
<dbReference type="EMBL" id="SWLG01000019">
    <property type="protein sequence ID" value="TLS35579.1"/>
    <property type="molecule type" value="Genomic_DNA"/>
</dbReference>
<keyword evidence="3 7" id="KW-0812">Transmembrane</keyword>
<evidence type="ECO:0000259" key="8">
    <source>
        <dbReference type="Pfam" id="PF00482"/>
    </source>
</evidence>
<evidence type="ECO:0000256" key="7">
    <source>
        <dbReference type="SAM" id="Phobius"/>
    </source>
</evidence>
<dbReference type="Gene3D" id="1.20.81.30">
    <property type="entry name" value="Type II secretion system (T2SS), domain F"/>
    <property type="match status" value="1"/>
</dbReference>
<keyword evidence="6" id="KW-0175">Coiled coil</keyword>
<organism evidence="9 10">
    <name type="scientific">Exobacillus caeni</name>
    <dbReference type="NCBI Taxonomy" id="2574798"/>
    <lineage>
        <taxon>Bacteria</taxon>
        <taxon>Bacillati</taxon>
        <taxon>Bacillota</taxon>
        <taxon>Bacilli</taxon>
        <taxon>Bacillales</taxon>
        <taxon>Guptibacillaceae</taxon>
        <taxon>Exobacillus</taxon>
    </lineage>
</organism>